<keyword evidence="4 7" id="KW-0812">Transmembrane</keyword>
<dbReference type="RefSeq" id="WP_206087597.1">
    <property type="nucleotide sequence ID" value="NZ_CP065053.1"/>
</dbReference>
<keyword evidence="3" id="KW-1003">Cell membrane</keyword>
<evidence type="ECO:0000313" key="8">
    <source>
        <dbReference type="EMBL" id="QPI47945.1"/>
    </source>
</evidence>
<accession>A0AA49A6X2</accession>
<protein>
    <submittedName>
        <fullName evidence="8">Oligosaccharide flippase family protein</fullName>
    </submittedName>
</protein>
<evidence type="ECO:0000256" key="1">
    <source>
        <dbReference type="ARBA" id="ARBA00004651"/>
    </source>
</evidence>
<evidence type="ECO:0000313" key="9">
    <source>
        <dbReference type="Proteomes" id="UP000662888"/>
    </source>
</evidence>
<feature type="transmembrane region" description="Helical" evidence="7">
    <location>
        <begin position="12"/>
        <end position="33"/>
    </location>
</feature>
<feature type="transmembrane region" description="Helical" evidence="7">
    <location>
        <begin position="335"/>
        <end position="356"/>
    </location>
</feature>
<evidence type="ECO:0000256" key="5">
    <source>
        <dbReference type="ARBA" id="ARBA00022989"/>
    </source>
</evidence>
<feature type="transmembrane region" description="Helical" evidence="7">
    <location>
        <begin position="299"/>
        <end position="323"/>
    </location>
</feature>
<sequence>MTARLPAYWRNVITVLGGALGAQALPLLAAPLITRLCTPADVGAFSVWLGMVAVAAIGATLRLEAAMILDHDSAAQRTCFSVVAYSASVTAILMTGCAVLARLLGLPIAEHLSWPALLTLGLATWMTAYMQTTLAYATSRNAFGKAARARVCSAAAIALAQVGLLALGVGGMALVAGQLIGLAAGLLAAMLLLAPPQAWPGWRLDDGQRRYLRRHDKFWRFSLPSNLLNVIVGQLPLLMIGARHGALAAGLFALTQRVLGAPIALLASSVLEVFKRQSVLDFQTQGNCRDAYRYTFKALVLLGIGPSLVLLLFSPQLFALVFGENWRAAGELAQLLAPLYFLNFIASPLSYVFFVAGKQKIDLVWQVALFAMTVAVFATPATLRQSVLWYTAGYSLLYLVYLHMSYRCAQNRMAAA</sequence>
<dbReference type="EMBL" id="CP065053">
    <property type="protein sequence ID" value="QPI47945.1"/>
    <property type="molecule type" value="Genomic_DNA"/>
</dbReference>
<evidence type="ECO:0000256" key="2">
    <source>
        <dbReference type="ARBA" id="ARBA00007430"/>
    </source>
</evidence>
<proteinExistence type="inferred from homology"/>
<organism evidence="8 9">
    <name type="scientific">Massilia antarctica</name>
    <dbReference type="NCBI Taxonomy" id="2765360"/>
    <lineage>
        <taxon>Bacteria</taxon>
        <taxon>Pseudomonadati</taxon>
        <taxon>Pseudomonadota</taxon>
        <taxon>Betaproteobacteria</taxon>
        <taxon>Burkholderiales</taxon>
        <taxon>Oxalobacteraceae</taxon>
        <taxon>Telluria group</taxon>
        <taxon>Massilia</taxon>
    </lineage>
</organism>
<keyword evidence="5 7" id="KW-1133">Transmembrane helix</keyword>
<feature type="transmembrane region" description="Helical" evidence="7">
    <location>
        <begin position="218"/>
        <end position="240"/>
    </location>
</feature>
<comment type="subcellular location">
    <subcellularLocation>
        <location evidence="1">Cell membrane</location>
        <topology evidence="1">Multi-pass membrane protein</topology>
    </subcellularLocation>
</comment>
<feature type="transmembrane region" description="Helical" evidence="7">
    <location>
        <begin position="246"/>
        <end position="267"/>
    </location>
</feature>
<reference evidence="8 9" key="1">
    <citation type="submission" date="2020-11" db="EMBL/GenBank/DDBJ databases">
        <authorList>
            <person name="Sun Q."/>
        </authorList>
    </citation>
    <scope>NUCLEOTIDE SEQUENCE [LARGE SCALE GENOMIC DNA]</scope>
    <source>
        <strain evidence="8 9">P8398</strain>
    </source>
</reference>
<evidence type="ECO:0000256" key="3">
    <source>
        <dbReference type="ARBA" id="ARBA00022475"/>
    </source>
</evidence>
<feature type="transmembrane region" description="Helical" evidence="7">
    <location>
        <begin position="175"/>
        <end position="194"/>
    </location>
</feature>
<evidence type="ECO:0000256" key="7">
    <source>
        <dbReference type="SAM" id="Phobius"/>
    </source>
</evidence>
<feature type="transmembrane region" description="Helical" evidence="7">
    <location>
        <begin position="363"/>
        <end position="381"/>
    </location>
</feature>
<feature type="transmembrane region" description="Helical" evidence="7">
    <location>
        <begin position="387"/>
        <end position="404"/>
    </location>
</feature>
<dbReference type="PANTHER" id="PTHR30250">
    <property type="entry name" value="PST FAMILY PREDICTED COLANIC ACID TRANSPORTER"/>
    <property type="match status" value="1"/>
</dbReference>
<keyword evidence="6 7" id="KW-0472">Membrane</keyword>
<dbReference type="InterPro" id="IPR050833">
    <property type="entry name" value="Poly_Biosynth_Transport"/>
</dbReference>
<feature type="transmembrane region" description="Helical" evidence="7">
    <location>
        <begin position="45"/>
        <end position="61"/>
    </location>
</feature>
<evidence type="ECO:0000256" key="4">
    <source>
        <dbReference type="ARBA" id="ARBA00022692"/>
    </source>
</evidence>
<keyword evidence="9" id="KW-1185">Reference proteome</keyword>
<feature type="transmembrane region" description="Helical" evidence="7">
    <location>
        <begin position="82"/>
        <end position="104"/>
    </location>
</feature>
<dbReference type="Pfam" id="PF13440">
    <property type="entry name" value="Polysacc_synt_3"/>
    <property type="match status" value="1"/>
</dbReference>
<name>A0AA49A6X2_9BURK</name>
<dbReference type="Proteomes" id="UP000662888">
    <property type="component" value="Chromosome"/>
</dbReference>
<feature type="transmembrane region" description="Helical" evidence="7">
    <location>
        <begin position="116"/>
        <end position="137"/>
    </location>
</feature>
<comment type="similarity">
    <text evidence="2">Belongs to the polysaccharide synthase family.</text>
</comment>
<evidence type="ECO:0000256" key="6">
    <source>
        <dbReference type="ARBA" id="ARBA00023136"/>
    </source>
</evidence>
<feature type="transmembrane region" description="Helical" evidence="7">
    <location>
        <begin position="149"/>
        <end position="169"/>
    </location>
</feature>
<gene>
    <name evidence="8" type="ORF">IV454_20525</name>
</gene>
<dbReference type="PANTHER" id="PTHR30250:SF10">
    <property type="entry name" value="LIPOPOLYSACCHARIDE BIOSYNTHESIS PROTEIN WZXC"/>
    <property type="match status" value="1"/>
</dbReference>